<dbReference type="PROSITE" id="PS50212">
    <property type="entry name" value="RASGEF_NTER"/>
    <property type="match status" value="1"/>
</dbReference>
<feature type="region of interest" description="Disordered" evidence="13">
    <location>
        <begin position="1897"/>
        <end position="1966"/>
    </location>
</feature>
<dbReference type="Gene3D" id="1.10.840.10">
    <property type="entry name" value="Ras guanine-nucleotide exchange factors catalytic domain"/>
    <property type="match status" value="1"/>
</dbReference>
<dbReference type="GO" id="GO:0005085">
    <property type="term" value="F:guanyl-nucleotide exchange factor activity"/>
    <property type="evidence" value="ECO:0007669"/>
    <property type="project" value="UniProtKB-KW"/>
</dbReference>
<dbReference type="Pfam" id="PF14638">
    <property type="entry name" value="FNIP_C"/>
    <property type="match status" value="1"/>
</dbReference>
<dbReference type="CDD" id="cd06224">
    <property type="entry name" value="REM"/>
    <property type="match status" value="1"/>
</dbReference>
<keyword evidence="6" id="KW-1003">Cell membrane</keyword>
<comment type="subcellular location">
    <subcellularLocation>
        <location evidence="1">Cell membrane</location>
    </subcellularLocation>
    <subcellularLocation>
        <location evidence="2">Cytoplasm</location>
    </subcellularLocation>
    <subcellularLocation>
        <location evidence="3">Lysosome membrane</location>
    </subcellularLocation>
</comment>
<evidence type="ECO:0000256" key="10">
    <source>
        <dbReference type="ARBA" id="ARBA00023136"/>
    </source>
</evidence>
<dbReference type="InterPro" id="IPR028086">
    <property type="entry name" value="FNIP_C_dom"/>
</dbReference>
<dbReference type="PROSITE" id="PS50009">
    <property type="entry name" value="RASGEF_CAT"/>
    <property type="match status" value="1"/>
</dbReference>
<dbReference type="Pfam" id="PF00788">
    <property type="entry name" value="RA"/>
    <property type="match status" value="1"/>
</dbReference>
<keyword evidence="8" id="KW-0597">Phosphoprotein</keyword>
<evidence type="ECO:0000256" key="1">
    <source>
        <dbReference type="ARBA" id="ARBA00004236"/>
    </source>
</evidence>
<evidence type="ECO:0000259" key="19">
    <source>
        <dbReference type="PROSITE" id="PS51836"/>
    </source>
</evidence>
<dbReference type="SMART" id="SM00100">
    <property type="entry name" value="cNMP"/>
    <property type="match status" value="1"/>
</dbReference>
<dbReference type="FunFam" id="2.60.120.10:FF:000019">
    <property type="entry name" value="rap guanine nucleotide exchange factor 6 isoform X1"/>
    <property type="match status" value="1"/>
</dbReference>
<dbReference type="PROSITE" id="PS50106">
    <property type="entry name" value="PDZ"/>
    <property type="match status" value="1"/>
</dbReference>
<dbReference type="InterPro" id="IPR026156">
    <property type="entry name" value="FNIP_fam"/>
</dbReference>
<sequence length="2335" mass="260957">MSRQGKNTSNIIKNNTTPVKFRDPTTATLEQPNIDEAEENDQKLCNDAQVKVFGKCCQLKPGGDSSSSLDSSITLSSDVKDQCPKYQGSRCSSDANMLGEMMFGSVAMSYKGSTLKIHQIRSPPQLMLSKVFTARTGSSICGSLNTLQDSLEFINQDSNTLKADSSTVINGLLGNIVHSNPMDMPGREPNEDRDSGIARSASLSSLLITPFPSPNSSLTRSCASSYQRRWRRSQTTSLENGVFPRWSIEESFNLSDESCGPNPGIVRKKKIAIGVIFSLSKDEDENNKFNEFFFSHFPLFESHMNKLKSAIEQAMKMSRRSADASQRSLAYNRIVDALTEFRFLPALITAVLTNHLAWVPTVMPNGQPPIKIFLEKHSSQSVGMLAKTHPYNPLWAQLGDLYGAIGSPVRLARTVVVGKRQDLVQRLLYFLTYFIRCSELQETHLLENGEDEAIVMPGTVITTTLEKGEIEESEYVLITMHRNKSSLLFKESEETRTPSCNCKYCSHPLLGQNTENVSQPEREDIQDNSKELLGITDECRKSSPDCQEENVDIKQYRDKLRTCLDNKLETVVCTGSAPADKCVLPETGLEPTEESWQNKELLDSDNHTGTVMRSTGIVVEKKPPDKTVPSAFSCEVTQTKVTFLIGDSMSPDSDTELRSQAVVDQINRHHSKPLKEDRGVTDKHQQSKITKDQSGESGTPNMVSGESCELPCWNHSDPESMSLFDEYFNDDSIETRTIDDVPVKTSTDSKEYCCMLEFPKRLYTKNNKQKSEFCKCIETVHQDSCNTCFPQQDQRDTLSILVPHGDKESSEKKNAVGTEWDIPRNESSDSALGDSESEDTGPDIRRQVGSYCGGEQEDWAEEDEIPFPGSKLIEVSAVQPNIANFGRSLLGGYCSSYVPDFVLQGIGSDEKLRQCLYSDLSHAVQHPVLDEPIAEAVCIIADMDKWTVQIASSQRRVTDNKLGKEVLVSSLVSNLLHSTLQLYKHNLSPNFVENSKDNEDSILQREIPARQSRRRFRKINCKGERQTITDGVDVNNYLSLPADLTKMHLTDNPHPQVTHVSSSQSGCSIASDSGSSSLSDIYQATESEVGDVDLTRLPEGPVDSEDEEDEEEEIDRTDPLQGRDLVRECLEKEPADKTDDDVEQLLEFMHQLPAFANMTMSVRRELCSVMIFEVVEQAGAVILEDGQELDSWYVILNGTVEISHPDGRIENLFMGNSFGIVPTLDKQHMHGVVRTKVDDCQFVCIAQQDYWRILNHVEKNTHKVEEEGEIVMVHEHRELDRSGTRKGHIVIKATPERLIMHLIEEHSIVDPTYIEDFLLTFRTFLESPLDVGIKLLEWFKIDSLRDKVTRIVLLWVNNHFNDFEGDPAMTRFLEEFEKNLEDTKMNGHLRLLNIACAAKAKWRQVVLQKASRESPLHFSLNGGSEKGFGVFVECVDPGSKAADAGLKRGDQIMEVNGQNFENITFVKALEILRNNTHLALTVKTNIFDIPDQVIRVFKADQQSCYIIISKDTTAKEVVCQAVQEFGLTGASETYSLCEVSVTPEGVIKQRRLPDQFSKLADRIQLNGRYYLKNNMETETLCSDEDAQELLKESQLSILQLSTIEVATQLSMRDFDLFRNIEPTEYIDDLFKLDSKTGNTHLKQFEDIVNQETFWVASEILSESNQLKRMKIIKHFIKIALHCRECKNFNSMFAIISGLNLAPVARLRGTWEKLPSKYEKHLQDLQDLFDPSRNMAKYRNILSSQSMQPPIIPLFPVVKKDMTFLHEGNDSKVDGLVNFEKLRMIAKEIRHIVRMTSANMDPAMMFRQRYAMEILLKWHRGWSLSQGSTNSNMLDVQGGAHKKRARRSSLLNAKKLYEDAQMARKVKQYLSSLDIDTDEEKFQMMSLQWEPAYGTCTSLPPKGLGPTEEVSGKKHTEDTVSVASSLHSSPPASPQSSPRKGYTLIPSAKSDNLSDSSHSEISSRSSIVSNCSVDSMSAALQDERSSAHTLAVPEPMAGTLEKTDHPSGIRDHSQLGHGWMLSKPSLIKGVAVPSSLSSEEMSHEHILLEAADSGRGSWTSCSSSSHDNFQSLPNPKSWDFLNTYRHTHLDDPIAEVEPTDCEPCACSIGGCSRTCGQCKGSLETSQLRQSWASSSSLSDTYEPNYGTVKRRVLESAPAEAPGGLEPRDTTDPVYKTVTSSTDRGLIVYCVTSPKKGDRYREPPPTPPGYLGISLADVKEGPHPHLKPPDYSVAVQRSKMMFNSLSRLPPAPPSSHTLAWVPSKTGSQPHRHSLQPSHPKLADVADADSEADGKVGTDEFPWGDLNPEALDVSPGALQYSEAEPCWPFKVESSLHGH</sequence>
<dbReference type="GO" id="GO:0007264">
    <property type="term" value="P:small GTPase-mediated signal transduction"/>
    <property type="evidence" value="ECO:0007669"/>
    <property type="project" value="InterPro"/>
</dbReference>
<dbReference type="SMART" id="SM00228">
    <property type="entry name" value="PDZ"/>
    <property type="match status" value="1"/>
</dbReference>
<evidence type="ECO:0000259" key="18">
    <source>
        <dbReference type="PROSITE" id="PS50212"/>
    </source>
</evidence>
<dbReference type="InterPro" id="IPR036964">
    <property type="entry name" value="RASGEF_cat_dom_sf"/>
</dbReference>
<dbReference type="InterPro" id="IPR028085">
    <property type="entry name" value="FNIP_mid_dom"/>
</dbReference>
<evidence type="ECO:0000256" key="4">
    <source>
        <dbReference type="ARBA" id="ARBA00007541"/>
    </source>
</evidence>
<dbReference type="CDD" id="cd06755">
    <property type="entry name" value="PDZ_RapGEF2_RapGEF6-like"/>
    <property type="match status" value="1"/>
</dbReference>
<accession>A0A8J6GFI9</accession>
<feature type="region of interest" description="Disordered" evidence="13">
    <location>
        <begin position="2247"/>
        <end position="2302"/>
    </location>
</feature>
<dbReference type="Pfam" id="PF14636">
    <property type="entry name" value="FNIP_N"/>
    <property type="match status" value="1"/>
</dbReference>
<protein>
    <submittedName>
        <fullName evidence="20">Folliculin-interacting protein 1</fullName>
    </submittedName>
</protein>
<dbReference type="InterPro" id="IPR037545">
    <property type="entry name" value="DENN_FNIP1/2"/>
</dbReference>
<dbReference type="Pfam" id="PF00617">
    <property type="entry name" value="RasGEF"/>
    <property type="match status" value="1"/>
</dbReference>
<comment type="caution">
    <text evidence="20">The sequence shown here is derived from an EMBL/GenBank/DDBJ whole genome shotgun (WGS) entry which is preliminary data.</text>
</comment>
<gene>
    <name evidence="20" type="ORF">LTLLF_157730</name>
</gene>
<keyword evidence="9 12" id="KW-0344">Guanine-nucleotide releasing factor</keyword>
<dbReference type="GO" id="GO:0051087">
    <property type="term" value="F:protein-folding chaperone binding"/>
    <property type="evidence" value="ECO:0007669"/>
    <property type="project" value="TreeGrafter"/>
</dbReference>
<dbReference type="PROSITE" id="PS50042">
    <property type="entry name" value="CNMP_BINDING_3"/>
    <property type="match status" value="1"/>
</dbReference>
<evidence type="ECO:0000256" key="5">
    <source>
        <dbReference type="ARBA" id="ARBA00010829"/>
    </source>
</evidence>
<feature type="compositionally biased region" description="Basic and acidic residues" evidence="13">
    <location>
        <begin position="804"/>
        <end position="814"/>
    </location>
</feature>
<dbReference type="PROSITE" id="PS50200">
    <property type="entry name" value="RA"/>
    <property type="match status" value="1"/>
</dbReference>
<comment type="similarity">
    <text evidence="4">Belongs to the FNIP family.</text>
</comment>
<dbReference type="InterPro" id="IPR028084">
    <property type="entry name" value="FNIP_N_dom"/>
</dbReference>
<feature type="compositionally biased region" description="Low complexity" evidence="13">
    <location>
        <begin position="1946"/>
        <end position="1966"/>
    </location>
</feature>
<dbReference type="FunFam" id="1.20.870.10:FF:000001">
    <property type="entry name" value="rap guanine nucleotide exchange factor 2 isoform X2"/>
    <property type="match status" value="1"/>
</dbReference>
<feature type="compositionally biased region" description="Acidic residues" evidence="13">
    <location>
        <begin position="1102"/>
        <end position="1115"/>
    </location>
</feature>
<feature type="domain" description="Cyclic nucleotide-binding" evidence="15">
    <location>
        <begin position="1154"/>
        <end position="1254"/>
    </location>
</feature>
<comment type="similarity">
    <text evidence="5">Belongs to the RAPGEF2 family.</text>
</comment>
<keyword evidence="7" id="KW-0963">Cytoplasm</keyword>
<feature type="domain" description="Ras-associating" evidence="17">
    <location>
        <begin position="1490"/>
        <end position="1576"/>
    </location>
</feature>
<evidence type="ECO:0000256" key="11">
    <source>
        <dbReference type="ARBA" id="ARBA00023228"/>
    </source>
</evidence>
<feature type="region of interest" description="Disordered" evidence="13">
    <location>
        <begin position="802"/>
        <end position="848"/>
    </location>
</feature>
<dbReference type="FunFam" id="2.30.42.10:FF:000024">
    <property type="entry name" value="rap guanine nucleotide exchange factor 2 isoform X1"/>
    <property type="match status" value="1"/>
</dbReference>
<evidence type="ECO:0000256" key="9">
    <source>
        <dbReference type="ARBA" id="ARBA00022658"/>
    </source>
</evidence>
<dbReference type="InterPro" id="IPR001895">
    <property type="entry name" value="RASGEF_cat_dom"/>
</dbReference>
<feature type="domain" description="PDZ" evidence="16">
    <location>
        <begin position="1404"/>
        <end position="1474"/>
    </location>
</feature>
<evidence type="ECO:0000256" key="2">
    <source>
        <dbReference type="ARBA" id="ARBA00004496"/>
    </source>
</evidence>
<feature type="region of interest" description="Disordered" evidence="13">
    <location>
        <begin position="1049"/>
        <end position="1123"/>
    </location>
</feature>
<dbReference type="PROSITE" id="PS51836">
    <property type="entry name" value="DENN_FNIP12"/>
    <property type="match status" value="1"/>
</dbReference>
<evidence type="ECO:0000256" key="8">
    <source>
        <dbReference type="ARBA" id="ARBA00022553"/>
    </source>
</evidence>
<dbReference type="GO" id="GO:0042030">
    <property type="term" value="F:ATPase inhibitor activity"/>
    <property type="evidence" value="ECO:0007669"/>
    <property type="project" value="TreeGrafter"/>
</dbReference>
<evidence type="ECO:0000313" key="20">
    <source>
        <dbReference type="EMBL" id="KAH0509896.1"/>
    </source>
</evidence>
<dbReference type="CDD" id="cd01785">
    <property type="entry name" value="RA_PDZ-GEF1"/>
    <property type="match status" value="1"/>
</dbReference>
<dbReference type="PANTHER" id="PTHR21634:SF12">
    <property type="entry name" value="FOLLICULIN-INTERACTING PROTEIN 1"/>
    <property type="match status" value="1"/>
</dbReference>
<dbReference type="PRINTS" id="PR02073">
    <property type="entry name" value="FOLLICULNIP1"/>
</dbReference>
<evidence type="ECO:0000256" key="7">
    <source>
        <dbReference type="ARBA" id="ARBA00022490"/>
    </source>
</evidence>
<dbReference type="InterPro" id="IPR000651">
    <property type="entry name" value="Ras-like_Gua-exchang_fac_N"/>
</dbReference>
<evidence type="ECO:0000259" key="16">
    <source>
        <dbReference type="PROSITE" id="PS50106"/>
    </source>
</evidence>
<feature type="compositionally biased region" description="Low complexity" evidence="13">
    <location>
        <begin position="1919"/>
        <end position="1937"/>
    </location>
</feature>
<dbReference type="InterPro" id="IPR036034">
    <property type="entry name" value="PDZ_sf"/>
</dbReference>
<dbReference type="SMART" id="SM00229">
    <property type="entry name" value="RasGEFN"/>
    <property type="match status" value="1"/>
</dbReference>
<dbReference type="InterPro" id="IPR023578">
    <property type="entry name" value="Ras_GEF_dom_sf"/>
</dbReference>
<evidence type="ECO:0000256" key="3">
    <source>
        <dbReference type="ARBA" id="ARBA00004656"/>
    </source>
</evidence>
<dbReference type="CDD" id="cd00038">
    <property type="entry name" value="CAP_ED"/>
    <property type="match status" value="1"/>
</dbReference>
<evidence type="ECO:0000256" key="13">
    <source>
        <dbReference type="SAM" id="MobiDB-lite"/>
    </source>
</evidence>
<dbReference type="InterPro" id="IPR029071">
    <property type="entry name" value="Ubiquitin-like_domsf"/>
</dbReference>
<dbReference type="InterPro" id="IPR014710">
    <property type="entry name" value="RmlC-like_jellyroll"/>
</dbReference>
<dbReference type="SMART" id="SM00147">
    <property type="entry name" value="RasGEF"/>
    <property type="match status" value="1"/>
</dbReference>
<feature type="domain" description="Ras-GEF" evidence="14">
    <location>
        <begin position="1601"/>
        <end position="1828"/>
    </location>
</feature>
<dbReference type="Pfam" id="PF00027">
    <property type="entry name" value="cNMP_binding"/>
    <property type="match status" value="1"/>
</dbReference>
<evidence type="ECO:0000256" key="6">
    <source>
        <dbReference type="ARBA" id="ARBA00022475"/>
    </source>
</evidence>
<evidence type="ECO:0000259" key="15">
    <source>
        <dbReference type="PROSITE" id="PS50042"/>
    </source>
</evidence>
<feature type="domain" description="UDENN FNIP1/2-type" evidence="19">
    <location>
        <begin position="43"/>
        <end position="1064"/>
    </location>
</feature>
<dbReference type="SUPFAM" id="SSF54236">
    <property type="entry name" value="Ubiquitin-like"/>
    <property type="match status" value="1"/>
</dbReference>
<dbReference type="SUPFAM" id="SSF48366">
    <property type="entry name" value="Ras GEF"/>
    <property type="match status" value="1"/>
</dbReference>
<dbReference type="InterPro" id="IPR018490">
    <property type="entry name" value="cNMP-bd_dom_sf"/>
</dbReference>
<dbReference type="Gene3D" id="2.30.42.10">
    <property type="match status" value="1"/>
</dbReference>
<dbReference type="Pfam" id="PF00595">
    <property type="entry name" value="PDZ"/>
    <property type="match status" value="1"/>
</dbReference>
<feature type="region of interest" description="Disordered" evidence="13">
    <location>
        <begin position="1"/>
        <end position="35"/>
    </location>
</feature>
<feature type="compositionally biased region" description="Low complexity" evidence="13">
    <location>
        <begin position="1"/>
        <end position="17"/>
    </location>
</feature>
<dbReference type="EMBL" id="JAATJU010022680">
    <property type="protein sequence ID" value="KAH0509896.1"/>
    <property type="molecule type" value="Genomic_DNA"/>
</dbReference>
<dbReference type="Proteomes" id="UP000710432">
    <property type="component" value="Unassembled WGS sequence"/>
</dbReference>
<dbReference type="PANTHER" id="PTHR21634">
    <property type="entry name" value="RE13835P"/>
    <property type="match status" value="1"/>
</dbReference>
<evidence type="ECO:0000259" key="14">
    <source>
        <dbReference type="PROSITE" id="PS50009"/>
    </source>
</evidence>
<dbReference type="GO" id="GO:0005886">
    <property type="term" value="C:plasma membrane"/>
    <property type="evidence" value="ECO:0007669"/>
    <property type="project" value="UniProtKB-SubCell"/>
</dbReference>
<keyword evidence="10" id="KW-0472">Membrane</keyword>
<feature type="compositionally biased region" description="Low complexity" evidence="13">
    <location>
        <begin position="1061"/>
        <end position="1079"/>
    </location>
</feature>
<dbReference type="CDD" id="cd00155">
    <property type="entry name" value="RasGEF"/>
    <property type="match status" value="1"/>
</dbReference>
<organism evidence="20 21">
    <name type="scientific">Microtus ochrogaster</name>
    <name type="common">Prairie vole</name>
    <dbReference type="NCBI Taxonomy" id="79684"/>
    <lineage>
        <taxon>Eukaryota</taxon>
        <taxon>Metazoa</taxon>
        <taxon>Chordata</taxon>
        <taxon>Craniata</taxon>
        <taxon>Vertebrata</taxon>
        <taxon>Euteleostomi</taxon>
        <taxon>Mammalia</taxon>
        <taxon>Eutheria</taxon>
        <taxon>Euarchontoglires</taxon>
        <taxon>Glires</taxon>
        <taxon>Rodentia</taxon>
        <taxon>Myomorpha</taxon>
        <taxon>Muroidea</taxon>
        <taxon>Cricetidae</taxon>
        <taxon>Arvicolinae</taxon>
        <taxon>Microtus</taxon>
    </lineage>
</organism>
<dbReference type="SUPFAM" id="SSF51206">
    <property type="entry name" value="cAMP-binding domain-like"/>
    <property type="match status" value="1"/>
</dbReference>
<dbReference type="FunFam" id="1.10.840.10:FF:000001">
    <property type="entry name" value="Rap guanine nucleotide exchange factor (GEF) 6"/>
    <property type="match status" value="1"/>
</dbReference>
<dbReference type="SUPFAM" id="SSF50156">
    <property type="entry name" value="PDZ domain-like"/>
    <property type="match status" value="1"/>
</dbReference>
<feature type="domain" description="N-terminal Ras-GEF" evidence="18">
    <location>
        <begin position="1286"/>
        <end position="1400"/>
    </location>
</feature>
<dbReference type="Pfam" id="PF00618">
    <property type="entry name" value="RasGEF_N"/>
    <property type="match status" value="1"/>
</dbReference>
<reference evidence="20" key="1">
    <citation type="submission" date="2020-03" db="EMBL/GenBank/DDBJ databases">
        <title>Studies in the Genomics of Life Span.</title>
        <authorList>
            <person name="Glass D."/>
        </authorList>
    </citation>
    <scope>NUCLEOTIDE SEQUENCE</scope>
    <source>
        <strain evidence="20">LTLLF</strain>
        <tissue evidence="20">Muscle</tissue>
    </source>
</reference>
<evidence type="ECO:0000259" key="17">
    <source>
        <dbReference type="PROSITE" id="PS50200"/>
    </source>
</evidence>
<evidence type="ECO:0000313" key="21">
    <source>
        <dbReference type="Proteomes" id="UP000710432"/>
    </source>
</evidence>
<dbReference type="InterPro" id="IPR000595">
    <property type="entry name" value="cNMP-bd_dom"/>
</dbReference>
<proteinExistence type="inferred from homology"/>
<dbReference type="Gene3D" id="1.20.870.10">
    <property type="entry name" value="Son of sevenless (SoS) protein Chain: S domain 1"/>
    <property type="match status" value="1"/>
</dbReference>
<feature type="region of interest" description="Disordered" evidence="13">
    <location>
        <begin position="668"/>
        <end position="703"/>
    </location>
</feature>
<name>A0A8J6GFI9_MICOH</name>
<dbReference type="SMART" id="SM00314">
    <property type="entry name" value="RA"/>
    <property type="match status" value="1"/>
</dbReference>
<evidence type="ECO:0000256" key="12">
    <source>
        <dbReference type="PROSITE-ProRule" id="PRU00168"/>
    </source>
</evidence>
<feature type="compositionally biased region" description="Basic and acidic residues" evidence="13">
    <location>
        <begin position="673"/>
        <end position="694"/>
    </location>
</feature>
<dbReference type="GO" id="GO:0005765">
    <property type="term" value="C:lysosomal membrane"/>
    <property type="evidence" value="ECO:0007669"/>
    <property type="project" value="UniProtKB-SubCell"/>
</dbReference>
<dbReference type="Gene3D" id="2.60.120.10">
    <property type="entry name" value="Jelly Rolls"/>
    <property type="match status" value="1"/>
</dbReference>
<dbReference type="Pfam" id="PF14637">
    <property type="entry name" value="FNIP_M"/>
    <property type="match status" value="2"/>
</dbReference>
<dbReference type="InterPro" id="IPR001478">
    <property type="entry name" value="PDZ"/>
</dbReference>
<keyword evidence="11" id="KW-0458">Lysosome</keyword>
<dbReference type="InterPro" id="IPR000159">
    <property type="entry name" value="RA_dom"/>
</dbReference>